<dbReference type="OrthoDB" id="5194982at2"/>
<dbReference type="RefSeq" id="WP_149852698.1">
    <property type="nucleotide sequence ID" value="NZ_VUOB01000054.1"/>
</dbReference>
<gene>
    <name evidence="2" type="ORF">F0L68_27355</name>
</gene>
<evidence type="ECO:0000313" key="2">
    <source>
        <dbReference type="EMBL" id="KAA2255912.1"/>
    </source>
</evidence>
<evidence type="ECO:0000259" key="1">
    <source>
        <dbReference type="Pfam" id="PF00668"/>
    </source>
</evidence>
<dbReference type="SUPFAM" id="SSF52777">
    <property type="entry name" value="CoA-dependent acyltransferases"/>
    <property type="match status" value="2"/>
</dbReference>
<dbReference type="Pfam" id="PF00668">
    <property type="entry name" value="Condensation"/>
    <property type="match status" value="1"/>
</dbReference>
<dbReference type="Gene3D" id="3.30.559.30">
    <property type="entry name" value="Nonribosomal peptide synthetase, condensation domain"/>
    <property type="match status" value="1"/>
</dbReference>
<dbReference type="GO" id="GO:0043041">
    <property type="term" value="P:amino acid activation for nonribosomal peptide biosynthetic process"/>
    <property type="evidence" value="ECO:0007669"/>
    <property type="project" value="TreeGrafter"/>
</dbReference>
<dbReference type="GO" id="GO:0008610">
    <property type="term" value="P:lipid biosynthetic process"/>
    <property type="evidence" value="ECO:0007669"/>
    <property type="project" value="UniProtKB-ARBA"/>
</dbReference>
<proteinExistence type="predicted"/>
<keyword evidence="3" id="KW-1185">Reference proteome</keyword>
<dbReference type="PANTHER" id="PTHR45527:SF1">
    <property type="entry name" value="FATTY ACID SYNTHASE"/>
    <property type="match status" value="1"/>
</dbReference>
<sequence length="463" mass="50968">MTERILVAFQGEGEGVEELTWGQVGFWQGMAITGQSETMGGIVPVPDGTTVEDAAETLRFVMSRHQALRTRLRFAGGKNPQQVCSSSGEVPLEIVDVGDADPAEVAEAVQKDYKERNFEYETEWPVRMAVIRKDGVVTHAVAVYLHIALDAGGLAALTEELFTRDPNTGETPGPVTAVQPLEQARRQRTPAVLRQSEASLQYQDRVLRSATPSRFGEPKYDVPRDFRQIRYRSPATLLAIRAIARRDGVNTSSALLGCFAVGLARFTGNNPVLAMLLVGNRFRPGFADSVSPLVQLSPYAIDVADVTVGEAILRARNNVLRAYKNAYYDPDRQDEMVDQINADRGEEIDFSCFYNDRRQLDREQLDGTIASAEEIRAAVPLGGYEWEFEPDMPTRKLFLNIDETADAIDFVMSNDLRYFSMDDMVTVARGMEAAAVDAAVEPLTPTGVHAASAQKMLVDLPGA</sequence>
<evidence type="ECO:0000313" key="3">
    <source>
        <dbReference type="Proteomes" id="UP000323454"/>
    </source>
</evidence>
<dbReference type="EMBL" id="VUOB01000054">
    <property type="protein sequence ID" value="KAA2255912.1"/>
    <property type="molecule type" value="Genomic_DNA"/>
</dbReference>
<reference evidence="2 3" key="1">
    <citation type="submission" date="2019-09" db="EMBL/GenBank/DDBJ databases">
        <title>Goodfellowia gen. nov., a new genus of the Pseudonocardineae related to Actinoalloteichus, containing Goodfellowia coeruleoviolacea gen. nov., comb. nov. gen. nov., comb. nov.</title>
        <authorList>
            <person name="Labeda D."/>
        </authorList>
    </citation>
    <scope>NUCLEOTIDE SEQUENCE [LARGE SCALE GENOMIC DNA]</scope>
    <source>
        <strain evidence="2 3">AN110305</strain>
    </source>
</reference>
<dbReference type="InterPro" id="IPR023213">
    <property type="entry name" value="CAT-like_dom_sf"/>
</dbReference>
<dbReference type="Gene3D" id="3.30.559.10">
    <property type="entry name" value="Chloramphenicol acetyltransferase-like domain"/>
    <property type="match status" value="1"/>
</dbReference>
<dbReference type="GO" id="GO:0003824">
    <property type="term" value="F:catalytic activity"/>
    <property type="evidence" value="ECO:0007669"/>
    <property type="project" value="InterPro"/>
</dbReference>
<dbReference type="GO" id="GO:0044550">
    <property type="term" value="P:secondary metabolite biosynthetic process"/>
    <property type="evidence" value="ECO:0007669"/>
    <property type="project" value="TreeGrafter"/>
</dbReference>
<feature type="domain" description="Condensation" evidence="1">
    <location>
        <begin position="55"/>
        <end position="331"/>
    </location>
</feature>
<name>A0A5B2WYW7_9PSEU</name>
<accession>A0A5B2WYW7</accession>
<dbReference type="AlphaFoldDB" id="A0A5B2WYW7"/>
<reference evidence="2 3" key="2">
    <citation type="submission" date="2019-09" db="EMBL/GenBank/DDBJ databases">
        <authorList>
            <person name="Jin C."/>
        </authorList>
    </citation>
    <scope>NUCLEOTIDE SEQUENCE [LARGE SCALE GENOMIC DNA]</scope>
    <source>
        <strain evidence="2 3">AN110305</strain>
    </source>
</reference>
<dbReference type="InterPro" id="IPR001242">
    <property type="entry name" value="Condensation_dom"/>
</dbReference>
<comment type="caution">
    <text evidence="2">The sequence shown here is derived from an EMBL/GenBank/DDBJ whole genome shotgun (WGS) entry which is preliminary data.</text>
</comment>
<dbReference type="GO" id="GO:0031177">
    <property type="term" value="F:phosphopantetheine binding"/>
    <property type="evidence" value="ECO:0007669"/>
    <property type="project" value="TreeGrafter"/>
</dbReference>
<dbReference type="PANTHER" id="PTHR45527">
    <property type="entry name" value="NONRIBOSOMAL PEPTIDE SYNTHETASE"/>
    <property type="match status" value="1"/>
</dbReference>
<organism evidence="2 3">
    <name type="scientific">Solihabitans fulvus</name>
    <dbReference type="NCBI Taxonomy" id="1892852"/>
    <lineage>
        <taxon>Bacteria</taxon>
        <taxon>Bacillati</taxon>
        <taxon>Actinomycetota</taxon>
        <taxon>Actinomycetes</taxon>
        <taxon>Pseudonocardiales</taxon>
        <taxon>Pseudonocardiaceae</taxon>
        <taxon>Solihabitans</taxon>
    </lineage>
</organism>
<dbReference type="GO" id="GO:0005737">
    <property type="term" value="C:cytoplasm"/>
    <property type="evidence" value="ECO:0007669"/>
    <property type="project" value="TreeGrafter"/>
</dbReference>
<dbReference type="Proteomes" id="UP000323454">
    <property type="component" value="Unassembled WGS sequence"/>
</dbReference>
<protein>
    <submittedName>
        <fullName evidence="2">Condensation protein</fullName>
    </submittedName>
</protein>